<name>A0A285CZE1_9BACI</name>
<dbReference type="Pfam" id="PF17836">
    <property type="entry name" value="PglD_N"/>
    <property type="match status" value="1"/>
</dbReference>
<evidence type="ECO:0000256" key="4">
    <source>
        <dbReference type="PIRSR" id="PIRSR620019-2"/>
    </source>
</evidence>
<feature type="active site" description="Proton acceptor" evidence="3">
    <location>
        <position position="138"/>
    </location>
</feature>
<evidence type="ECO:0000256" key="2">
    <source>
        <dbReference type="ARBA" id="ARBA00022737"/>
    </source>
</evidence>
<dbReference type="InterPro" id="IPR001451">
    <property type="entry name" value="Hexapep"/>
</dbReference>
<dbReference type="PANTHER" id="PTHR43300:SF7">
    <property type="entry name" value="UDP-N-ACETYLBACILLOSAMINE N-ACETYLTRANSFERASE"/>
    <property type="match status" value="1"/>
</dbReference>
<dbReference type="CDD" id="cd03360">
    <property type="entry name" value="LbH_AT_putative"/>
    <property type="match status" value="1"/>
</dbReference>
<gene>
    <name evidence="6" type="ORF">SAMN05877753_106240</name>
</gene>
<dbReference type="InterPro" id="IPR050179">
    <property type="entry name" value="Trans_hexapeptide_repeat"/>
</dbReference>
<feature type="site" description="Increases basicity of active site His" evidence="3">
    <location>
        <position position="139"/>
    </location>
</feature>
<organism evidence="6 7">
    <name type="scientific">Bacillus oleivorans</name>
    <dbReference type="NCBI Taxonomy" id="1448271"/>
    <lineage>
        <taxon>Bacteria</taxon>
        <taxon>Bacillati</taxon>
        <taxon>Bacillota</taxon>
        <taxon>Bacilli</taxon>
        <taxon>Bacillales</taxon>
        <taxon>Bacillaceae</taxon>
        <taxon>Bacillus</taxon>
    </lineage>
</organism>
<dbReference type="InterPro" id="IPR011004">
    <property type="entry name" value="Trimer_LpxA-like_sf"/>
</dbReference>
<dbReference type="InterPro" id="IPR018357">
    <property type="entry name" value="Hexapep_transf_CS"/>
</dbReference>
<evidence type="ECO:0000256" key="3">
    <source>
        <dbReference type="PIRSR" id="PIRSR620019-1"/>
    </source>
</evidence>
<accession>A0A285CZE1</accession>
<keyword evidence="2" id="KW-0677">Repeat</keyword>
<dbReference type="Gene3D" id="2.160.10.10">
    <property type="entry name" value="Hexapeptide repeat proteins"/>
    <property type="match status" value="1"/>
</dbReference>
<feature type="binding site" evidence="4">
    <location>
        <position position="68"/>
    </location>
    <ligand>
        <name>substrate</name>
    </ligand>
</feature>
<dbReference type="EMBL" id="OAOP01000006">
    <property type="protein sequence ID" value="SNX72889.1"/>
    <property type="molecule type" value="Genomic_DNA"/>
</dbReference>
<dbReference type="RefSeq" id="WP_097159391.1">
    <property type="nucleotide sequence ID" value="NZ_JBEPMQ010000005.1"/>
</dbReference>
<evidence type="ECO:0000256" key="1">
    <source>
        <dbReference type="ARBA" id="ARBA00022679"/>
    </source>
</evidence>
<sequence length="210" mass="22535">MKEKPLIIIGNGGHSRVLVDILQLQKRDIIGFVAPDHEVNPYQIPYLGKDNNILEYSPKEIELINAIGSVTNTDLRKNLFEYFKSKNYSFSNVIHPSAVISGSVTLGEGVQILAGSVIQAFSEIADNTIINTFASVDHDCEIGKHCHIAPGTILSGGITVGEGTHIGTGATVIQNVHIGKKVLIGAGSLVLHDIADNKKVYGTPAKEVSR</sequence>
<dbReference type="Gene3D" id="3.40.50.20">
    <property type="match status" value="1"/>
</dbReference>
<dbReference type="NCBIfam" id="TIGR03570">
    <property type="entry name" value="NeuD_NnaD"/>
    <property type="match status" value="1"/>
</dbReference>
<dbReference type="InterPro" id="IPR041561">
    <property type="entry name" value="PglD_N"/>
</dbReference>
<dbReference type="Pfam" id="PF00132">
    <property type="entry name" value="Hexapep"/>
    <property type="match status" value="1"/>
</dbReference>
<evidence type="ECO:0000313" key="6">
    <source>
        <dbReference type="EMBL" id="SNX72889.1"/>
    </source>
</evidence>
<proteinExistence type="predicted"/>
<keyword evidence="1 6" id="KW-0808">Transferase</keyword>
<keyword evidence="7" id="KW-1185">Reference proteome</keyword>
<evidence type="ECO:0000313" key="7">
    <source>
        <dbReference type="Proteomes" id="UP000219546"/>
    </source>
</evidence>
<dbReference type="PROSITE" id="PS00101">
    <property type="entry name" value="HEXAPEP_TRANSFERASES"/>
    <property type="match status" value="1"/>
</dbReference>
<dbReference type="SUPFAM" id="SSF51161">
    <property type="entry name" value="Trimeric LpxA-like enzymes"/>
    <property type="match status" value="1"/>
</dbReference>
<dbReference type="AlphaFoldDB" id="A0A285CZE1"/>
<dbReference type="Proteomes" id="UP000219546">
    <property type="component" value="Unassembled WGS sequence"/>
</dbReference>
<dbReference type="InterPro" id="IPR020019">
    <property type="entry name" value="AcTrfase_PglD-like"/>
</dbReference>
<feature type="binding site" evidence="4">
    <location>
        <position position="147"/>
    </location>
    <ligand>
        <name>acetyl-CoA</name>
        <dbReference type="ChEBI" id="CHEBI:57288"/>
    </ligand>
</feature>
<evidence type="ECO:0000259" key="5">
    <source>
        <dbReference type="Pfam" id="PF17836"/>
    </source>
</evidence>
<dbReference type="OrthoDB" id="9794407at2"/>
<dbReference type="GO" id="GO:0016740">
    <property type="term" value="F:transferase activity"/>
    <property type="evidence" value="ECO:0007669"/>
    <property type="project" value="UniProtKB-KW"/>
</dbReference>
<reference evidence="6 7" key="1">
    <citation type="submission" date="2017-08" db="EMBL/GenBank/DDBJ databases">
        <authorList>
            <person name="de Groot N.N."/>
        </authorList>
    </citation>
    <scope>NUCLEOTIDE SEQUENCE [LARGE SCALE GENOMIC DNA]</scope>
    <source>
        <strain evidence="6 7">JC228</strain>
    </source>
</reference>
<feature type="domain" description="PglD N-terminal" evidence="5">
    <location>
        <begin position="6"/>
        <end position="82"/>
    </location>
</feature>
<protein>
    <submittedName>
        <fullName evidence="6">UDP-perosamine 4-acetyltransferase</fullName>
    </submittedName>
</protein>
<dbReference type="PANTHER" id="PTHR43300">
    <property type="entry name" value="ACETYLTRANSFERASE"/>
    <property type="match status" value="1"/>
</dbReference>